<feature type="region of interest" description="Disordered" evidence="1">
    <location>
        <begin position="351"/>
        <end position="370"/>
    </location>
</feature>
<feature type="compositionally biased region" description="Basic and acidic residues" evidence="1">
    <location>
        <begin position="359"/>
        <end position="370"/>
    </location>
</feature>
<dbReference type="Proteomes" id="UP001213000">
    <property type="component" value="Unassembled WGS sequence"/>
</dbReference>
<accession>A0AAD5YQX6</accession>
<evidence type="ECO:0000313" key="2">
    <source>
        <dbReference type="EMBL" id="KAJ3562787.1"/>
    </source>
</evidence>
<evidence type="ECO:0000313" key="3">
    <source>
        <dbReference type="Proteomes" id="UP001213000"/>
    </source>
</evidence>
<protein>
    <submittedName>
        <fullName evidence="2">Uncharacterized protein</fullName>
    </submittedName>
</protein>
<feature type="compositionally biased region" description="Basic and acidic residues" evidence="1">
    <location>
        <begin position="601"/>
        <end position="618"/>
    </location>
</feature>
<sequence>MPDPVPASTAPKKTTEKFQDDVWCSNPPQVTSYITYPRLQTPKLNSRTTYTSPICGFGWRFELNESFQCQTPSSNPQIQEFIGQTALAFQPHMCSSMPLSPINATVRVSYPNAEGPKPVMSERIFYKVAVQTSSPTSPGDRSERDFGKYLGPPQYKGEVQIQVTIAFDPSDGLSLPNTSSTNTKEALRRSLDTPAFVDTKFYLFAGKIDGRPAKPREIFVRSDVLNSSSSFLKDLLSQDTGFSTGTPCDLLEDVQEELAKLNADTFDYDSDSDLEDDDELVSKGKQRETPGSAPHGEDPPTTSSSAENVRRSAQSITKGKAFAVNGTAYQTWKTFIYYTYTNEITFNKLRSQRTAMSPEPRRSKPEDLESDIRCSPKSMYRFADYVDIPTLKSMSKEELRKRLSKSNIIQELFSSFTNRYQEIIEMEVDFLVANFTLEVARHLDEMLQMIVLGTKPHSFRVLGFAMRRLRGDSKEVAWSALDPVSNSMPPLNAGMSSLAPRTPVMSSFSTGRSLRMPSPNSGSLVLPSATILNWGRPISPQKPHTRPPSDPPPKTSDRNSWIPSPASVNLVHEDPESIPLTPDPIMAMSSSQASPALGSWDVKREESSEPCEEPKDGWGEELPAASSNIMKLGGTRDGERLELGNWFASAKAGKKNGKRKGGN</sequence>
<feature type="region of interest" description="Disordered" evidence="1">
    <location>
        <begin position="265"/>
        <end position="312"/>
    </location>
</feature>
<comment type="caution">
    <text evidence="2">The sequence shown here is derived from an EMBL/GenBank/DDBJ whole genome shotgun (WGS) entry which is preliminary data.</text>
</comment>
<dbReference type="Gene3D" id="3.30.710.10">
    <property type="entry name" value="Potassium Channel Kv1.1, Chain A"/>
    <property type="match status" value="1"/>
</dbReference>
<gene>
    <name evidence="2" type="ORF">NP233_g9359</name>
</gene>
<feature type="compositionally biased region" description="Polar residues" evidence="1">
    <location>
        <begin position="300"/>
        <end position="312"/>
    </location>
</feature>
<feature type="compositionally biased region" description="Acidic residues" evidence="1">
    <location>
        <begin position="266"/>
        <end position="279"/>
    </location>
</feature>
<proteinExistence type="predicted"/>
<dbReference type="InterPro" id="IPR011333">
    <property type="entry name" value="SKP1/BTB/POZ_sf"/>
</dbReference>
<evidence type="ECO:0000256" key="1">
    <source>
        <dbReference type="SAM" id="MobiDB-lite"/>
    </source>
</evidence>
<feature type="region of interest" description="Disordered" evidence="1">
    <location>
        <begin position="496"/>
        <end position="623"/>
    </location>
</feature>
<keyword evidence="3" id="KW-1185">Reference proteome</keyword>
<dbReference type="EMBL" id="JANIEX010000831">
    <property type="protein sequence ID" value="KAJ3562787.1"/>
    <property type="molecule type" value="Genomic_DNA"/>
</dbReference>
<reference evidence="2" key="1">
    <citation type="submission" date="2022-07" db="EMBL/GenBank/DDBJ databases">
        <title>Genome Sequence of Leucocoprinus birnbaumii.</title>
        <authorList>
            <person name="Buettner E."/>
        </authorList>
    </citation>
    <scope>NUCLEOTIDE SEQUENCE</scope>
    <source>
        <strain evidence="2">VT141</strain>
    </source>
</reference>
<organism evidence="2 3">
    <name type="scientific">Leucocoprinus birnbaumii</name>
    <dbReference type="NCBI Taxonomy" id="56174"/>
    <lineage>
        <taxon>Eukaryota</taxon>
        <taxon>Fungi</taxon>
        <taxon>Dikarya</taxon>
        <taxon>Basidiomycota</taxon>
        <taxon>Agaricomycotina</taxon>
        <taxon>Agaricomycetes</taxon>
        <taxon>Agaricomycetidae</taxon>
        <taxon>Agaricales</taxon>
        <taxon>Agaricineae</taxon>
        <taxon>Agaricaceae</taxon>
        <taxon>Leucocoprinus</taxon>
    </lineage>
</organism>
<name>A0AAD5YQX6_9AGAR</name>
<dbReference type="AlphaFoldDB" id="A0AAD5YQX6"/>
<feature type="compositionally biased region" description="Polar residues" evidence="1">
    <location>
        <begin position="504"/>
        <end position="523"/>
    </location>
</feature>